<gene>
    <name evidence="1" type="primary">ycf80</name>
</gene>
<sequence>MHDYYIYEYRLTEDEPKRWQLLLQWFVSPVELEHLLLSRQIQSVCIPSKPESFIDYQFSYSFPKNTQLLVHQNLRASLEACPIYYVVNPKQELILLSPRQWELEYKAPTFLNWVFDHIFHRNPTSYLLAFFHPDDAHMYLKSVLVNPYERDKNSFVEQGDLFSFLKLNRTDLKVILVPPLRQLCKWSKFEGTPVFRVQWQDHEWLFFSKKDAQQFIKNQLSCKITYDVISLESVLESDLDRQARCTLVPLSLENQSL</sequence>
<keyword evidence="1" id="KW-0150">Chloroplast</keyword>
<accession>A0A5P9RTK7</accession>
<name>A0A5P9RTK7_CYAME</name>
<dbReference type="AlphaFoldDB" id="A0A5P9RTK7"/>
<protein>
    <submittedName>
        <fullName evidence="1">Uncharacterized protein</fullName>
    </submittedName>
</protein>
<geneLocation type="chloroplast" evidence="1"/>
<organism evidence="1">
    <name type="scientific">Cyanidioschyzon merolae</name>
    <name type="common">Red alga</name>
    <dbReference type="NCBI Taxonomy" id="45157"/>
    <lineage>
        <taxon>Eukaryota</taxon>
        <taxon>Rhodophyta</taxon>
        <taxon>Bangiophyceae</taxon>
        <taxon>Cyanidiales</taxon>
        <taxon>Cyanidiaceae</taxon>
        <taxon>Cyanidioschyzon</taxon>
    </lineage>
</organism>
<proteinExistence type="predicted"/>
<keyword evidence="1" id="KW-0934">Plastid</keyword>
<reference evidence="1" key="1">
    <citation type="submission" date="2018-11" db="EMBL/GenBank/DDBJ databases">
        <title>Complete Plastid Genome of Cyanidioschyzon merolae Isolate 5508.</title>
        <authorList>
            <person name="Bi G."/>
        </authorList>
    </citation>
    <scope>NUCLEOTIDE SEQUENCE</scope>
    <source>
        <strain evidence="1">5508</strain>
    </source>
</reference>
<evidence type="ECO:0000313" key="1">
    <source>
        <dbReference type="EMBL" id="QFV17089.1"/>
    </source>
</evidence>
<dbReference type="EMBL" id="MK231134">
    <property type="protein sequence ID" value="QFV17089.1"/>
    <property type="molecule type" value="Genomic_DNA"/>
</dbReference>